<comment type="similarity">
    <text evidence="1">Belongs to the short-chain dehydrogenases/reductases (SDR) family.</text>
</comment>
<dbReference type="EMBL" id="LKTM01000001">
    <property type="protein sequence ID" value="KQH81297.1"/>
    <property type="molecule type" value="Genomic_DNA"/>
</dbReference>
<sequence>MADVARSAVTAQFADKTAFITGAAAGLGRAFARALTARGANAVIADIDTASAGQTAAELTSQGASAIAVPCDVADEHQVEAAVAASVETYGGIDILINNAGRHLMKYNQPFGALSRDDVRGMFDVNVMGVINCTLACRDSMRDRGGGVVLNMSSTAGYASSTPYGVSKLAVRGLTVAFASELSPDLIRVNAIAPGLTNTESALADVPRSLVEDYVHGLQLVHRICTMDDVVAAMLYLCSDAASFVTGETLKLSGGYPLSV</sequence>
<dbReference type="PRINTS" id="PR00081">
    <property type="entry name" value="GDHRDH"/>
</dbReference>
<dbReference type="InterPro" id="IPR020904">
    <property type="entry name" value="Sc_DH/Rdtase_CS"/>
</dbReference>
<name>A0A0Q2LZS6_MYCGO</name>
<proteinExistence type="inferred from homology"/>
<organism evidence="3 4">
    <name type="scientific">Mycobacterium gordonae</name>
    <dbReference type="NCBI Taxonomy" id="1778"/>
    <lineage>
        <taxon>Bacteria</taxon>
        <taxon>Bacillati</taxon>
        <taxon>Actinomycetota</taxon>
        <taxon>Actinomycetes</taxon>
        <taxon>Mycobacteriales</taxon>
        <taxon>Mycobacteriaceae</taxon>
        <taxon>Mycobacterium</taxon>
    </lineage>
</organism>
<dbReference type="Gene3D" id="3.40.50.720">
    <property type="entry name" value="NAD(P)-binding Rossmann-like Domain"/>
    <property type="match status" value="1"/>
</dbReference>
<dbReference type="PANTHER" id="PTHR42760">
    <property type="entry name" value="SHORT-CHAIN DEHYDROGENASES/REDUCTASES FAMILY MEMBER"/>
    <property type="match status" value="1"/>
</dbReference>
<evidence type="ECO:0000313" key="3">
    <source>
        <dbReference type="EMBL" id="KQH81297.1"/>
    </source>
</evidence>
<dbReference type="PANTHER" id="PTHR42760:SF40">
    <property type="entry name" value="3-OXOACYL-[ACYL-CARRIER-PROTEIN] REDUCTASE, CHLOROPLASTIC"/>
    <property type="match status" value="1"/>
</dbReference>
<dbReference type="GO" id="GO:0030497">
    <property type="term" value="P:fatty acid elongation"/>
    <property type="evidence" value="ECO:0007669"/>
    <property type="project" value="TreeGrafter"/>
</dbReference>
<dbReference type="STRING" id="1778.A9W97_05590"/>
<comment type="caution">
    <text evidence="3">The sequence shown here is derived from an EMBL/GenBank/DDBJ whole genome shotgun (WGS) entry which is preliminary data.</text>
</comment>
<dbReference type="OrthoDB" id="517007at2"/>
<reference evidence="3 4" key="1">
    <citation type="submission" date="2015-10" db="EMBL/GenBank/DDBJ databases">
        <title>Mycobacterium gordonae draft genome assembly.</title>
        <authorList>
            <person name="Ustinova V."/>
            <person name="Smirnova T."/>
            <person name="Blagodatskikh K."/>
            <person name="Varlamov D."/>
            <person name="Larionova E."/>
            <person name="Chernousova L."/>
        </authorList>
    </citation>
    <scope>NUCLEOTIDE SEQUENCE [LARGE SCALE GENOMIC DNA]</scope>
    <source>
        <strain evidence="3 4">CTRI 14-8773</strain>
    </source>
</reference>
<dbReference type="PRINTS" id="PR00080">
    <property type="entry name" value="SDRFAMILY"/>
</dbReference>
<dbReference type="Proteomes" id="UP000051677">
    <property type="component" value="Unassembled WGS sequence"/>
</dbReference>
<dbReference type="GO" id="GO:0016616">
    <property type="term" value="F:oxidoreductase activity, acting on the CH-OH group of donors, NAD or NADP as acceptor"/>
    <property type="evidence" value="ECO:0007669"/>
    <property type="project" value="TreeGrafter"/>
</dbReference>
<dbReference type="PROSITE" id="PS00061">
    <property type="entry name" value="ADH_SHORT"/>
    <property type="match status" value="1"/>
</dbReference>
<dbReference type="CDD" id="cd05233">
    <property type="entry name" value="SDR_c"/>
    <property type="match status" value="1"/>
</dbReference>
<dbReference type="InterPro" id="IPR002347">
    <property type="entry name" value="SDR_fam"/>
</dbReference>
<evidence type="ECO:0000313" key="4">
    <source>
        <dbReference type="Proteomes" id="UP000051677"/>
    </source>
</evidence>
<keyword evidence="2" id="KW-0560">Oxidoreductase</keyword>
<dbReference type="Pfam" id="PF13561">
    <property type="entry name" value="adh_short_C2"/>
    <property type="match status" value="1"/>
</dbReference>
<accession>A0A0Q2LZS6</accession>
<dbReference type="InterPro" id="IPR036291">
    <property type="entry name" value="NAD(P)-bd_dom_sf"/>
</dbReference>
<dbReference type="SUPFAM" id="SSF51735">
    <property type="entry name" value="NAD(P)-binding Rossmann-fold domains"/>
    <property type="match status" value="1"/>
</dbReference>
<dbReference type="FunFam" id="3.40.50.720:FF:000084">
    <property type="entry name" value="Short-chain dehydrogenase reductase"/>
    <property type="match status" value="1"/>
</dbReference>
<gene>
    <name evidence="3" type="ORF">AO501_06840</name>
</gene>
<evidence type="ECO:0000256" key="1">
    <source>
        <dbReference type="ARBA" id="ARBA00006484"/>
    </source>
</evidence>
<dbReference type="AlphaFoldDB" id="A0A0Q2LZS6"/>
<protein>
    <submittedName>
        <fullName evidence="3">Short-chain dehydrogenase</fullName>
    </submittedName>
</protein>
<evidence type="ECO:0000256" key="2">
    <source>
        <dbReference type="ARBA" id="ARBA00023002"/>
    </source>
</evidence>